<protein>
    <submittedName>
        <fullName evidence="2">Uncharacterized protein</fullName>
    </submittedName>
</protein>
<keyword evidence="1" id="KW-1133">Transmembrane helix</keyword>
<keyword evidence="1" id="KW-0812">Transmembrane</keyword>
<name>A0A0F9KDZ5_9ZZZZ</name>
<reference evidence="2" key="1">
    <citation type="journal article" date="2015" name="Nature">
        <title>Complex archaea that bridge the gap between prokaryotes and eukaryotes.</title>
        <authorList>
            <person name="Spang A."/>
            <person name="Saw J.H."/>
            <person name="Jorgensen S.L."/>
            <person name="Zaremba-Niedzwiedzka K."/>
            <person name="Martijn J."/>
            <person name="Lind A.E."/>
            <person name="van Eijk R."/>
            <person name="Schleper C."/>
            <person name="Guy L."/>
            <person name="Ettema T.J."/>
        </authorList>
    </citation>
    <scope>NUCLEOTIDE SEQUENCE</scope>
</reference>
<evidence type="ECO:0000256" key="1">
    <source>
        <dbReference type="SAM" id="Phobius"/>
    </source>
</evidence>
<dbReference type="AlphaFoldDB" id="A0A0F9KDZ5"/>
<evidence type="ECO:0000313" key="2">
    <source>
        <dbReference type="EMBL" id="KKM72871.1"/>
    </source>
</evidence>
<sequence length="336" mass="35789">MARVRGSDFGETVLAVRADDSELKATLAKDEAFVRTSTAKMQGSLNKLNVPMKSLGASSITVGGTFAVLGAAVSTFGGTAGAAVGPVVALTGAVSALGLRVTALAAIFALVGGIIFTQELADLIEGVDAAAAELAIKEAKLQAILDARKAREKAAADLLAKQITLLRQEILILQGRAKQTDFIIDKEKRLLTVLRDKLAIEKSIADAQRAAIRAQGPQTPLEALLDIQQALRLEEARETGVENFRQLSRELLRIGELTEKKFKFLEEKFFPVSTVEKVDKPEPIDIGGGLGIPATRFTDVAAFAGGLGDPAAKRDAIRKKQLDTIILLQRQGVRLN</sequence>
<organism evidence="2">
    <name type="scientific">marine sediment metagenome</name>
    <dbReference type="NCBI Taxonomy" id="412755"/>
    <lineage>
        <taxon>unclassified sequences</taxon>
        <taxon>metagenomes</taxon>
        <taxon>ecological metagenomes</taxon>
    </lineage>
</organism>
<comment type="caution">
    <text evidence="2">The sequence shown here is derived from an EMBL/GenBank/DDBJ whole genome shotgun (WGS) entry which is preliminary data.</text>
</comment>
<feature type="transmembrane region" description="Helical" evidence="1">
    <location>
        <begin position="97"/>
        <end position="116"/>
    </location>
</feature>
<feature type="transmembrane region" description="Helical" evidence="1">
    <location>
        <begin position="55"/>
        <end position="77"/>
    </location>
</feature>
<proteinExistence type="predicted"/>
<accession>A0A0F9KDZ5</accession>
<dbReference type="EMBL" id="LAZR01009393">
    <property type="protein sequence ID" value="KKM72871.1"/>
    <property type="molecule type" value="Genomic_DNA"/>
</dbReference>
<gene>
    <name evidence="2" type="ORF">LCGC14_1416200</name>
</gene>
<keyword evidence="1" id="KW-0472">Membrane</keyword>